<dbReference type="Proteomes" id="UP001055125">
    <property type="component" value="Unassembled WGS sequence"/>
</dbReference>
<proteinExistence type="predicted"/>
<dbReference type="Gene3D" id="1.10.260.40">
    <property type="entry name" value="lambda repressor-like DNA-binding domains"/>
    <property type="match status" value="1"/>
</dbReference>
<dbReference type="EMBL" id="BPQP01000033">
    <property type="protein sequence ID" value="GJD95213.1"/>
    <property type="molecule type" value="Genomic_DNA"/>
</dbReference>
<organism evidence="3 4">
    <name type="scientific">Methylobacterium iners</name>
    <dbReference type="NCBI Taxonomy" id="418707"/>
    <lineage>
        <taxon>Bacteria</taxon>
        <taxon>Pseudomonadati</taxon>
        <taxon>Pseudomonadota</taxon>
        <taxon>Alphaproteobacteria</taxon>
        <taxon>Hyphomicrobiales</taxon>
        <taxon>Methylobacteriaceae</taxon>
        <taxon>Methylobacterium</taxon>
    </lineage>
</organism>
<sequence>MLTKDELLEYLTIFGANLRHHRNKLQLSYEGITKQTGISKSILSRIENGQTAPSFETFVRLYKFMSVTTDFFLPDRANKFTNAVVDTGELGNGFKFQRMNFTGRAAVAAEVEEVEAGSTVSLQLRRAFEENILVIKGSCKIVYQNGLEEDYSAGEIFTLPGNRQAYDISSDKGAKIIRVCVPFSQDRSSKNYLTVLGGTKKRKNGWERKSD</sequence>
<evidence type="ECO:0000313" key="4">
    <source>
        <dbReference type="Proteomes" id="UP001055125"/>
    </source>
</evidence>
<gene>
    <name evidence="3" type="ORF">OCOJLMKI_2423</name>
</gene>
<keyword evidence="4" id="KW-1185">Reference proteome</keyword>
<dbReference type="SUPFAM" id="SSF47413">
    <property type="entry name" value="lambda repressor-like DNA-binding domains"/>
    <property type="match status" value="1"/>
</dbReference>
<dbReference type="InterPro" id="IPR001387">
    <property type="entry name" value="Cro/C1-type_HTH"/>
</dbReference>
<name>A0ABQ4RWI5_9HYPH</name>
<keyword evidence="1" id="KW-0238">DNA-binding</keyword>
<dbReference type="PROSITE" id="PS50943">
    <property type="entry name" value="HTH_CROC1"/>
    <property type="match status" value="1"/>
</dbReference>
<dbReference type="PANTHER" id="PTHR46797">
    <property type="entry name" value="HTH-TYPE TRANSCRIPTIONAL REGULATOR"/>
    <property type="match status" value="1"/>
</dbReference>
<dbReference type="CDD" id="cd00093">
    <property type="entry name" value="HTH_XRE"/>
    <property type="match status" value="1"/>
</dbReference>
<dbReference type="SMART" id="SM00530">
    <property type="entry name" value="HTH_XRE"/>
    <property type="match status" value="1"/>
</dbReference>
<dbReference type="PANTHER" id="PTHR46797:SF1">
    <property type="entry name" value="METHYLPHOSPHONATE SYNTHASE"/>
    <property type="match status" value="1"/>
</dbReference>
<reference evidence="3" key="2">
    <citation type="submission" date="2021-08" db="EMBL/GenBank/DDBJ databases">
        <authorList>
            <person name="Tani A."/>
            <person name="Ola A."/>
            <person name="Ogura Y."/>
            <person name="Katsura K."/>
            <person name="Hayashi T."/>
        </authorList>
    </citation>
    <scope>NUCLEOTIDE SEQUENCE</scope>
    <source>
        <strain evidence="3">DSM 19015</strain>
    </source>
</reference>
<dbReference type="SUPFAM" id="SSF51182">
    <property type="entry name" value="RmlC-like cupins"/>
    <property type="match status" value="1"/>
</dbReference>
<accession>A0ABQ4RWI5</accession>
<dbReference type="InterPro" id="IPR010982">
    <property type="entry name" value="Lambda_DNA-bd_dom_sf"/>
</dbReference>
<dbReference type="InterPro" id="IPR050807">
    <property type="entry name" value="TransReg_Diox_bact_type"/>
</dbReference>
<dbReference type="InterPro" id="IPR011051">
    <property type="entry name" value="RmlC_Cupin_sf"/>
</dbReference>
<dbReference type="Pfam" id="PF13560">
    <property type="entry name" value="HTH_31"/>
    <property type="match status" value="1"/>
</dbReference>
<dbReference type="RefSeq" id="WP_238244350.1">
    <property type="nucleotide sequence ID" value="NZ_BPQP01000033.1"/>
</dbReference>
<comment type="caution">
    <text evidence="3">The sequence shown here is derived from an EMBL/GenBank/DDBJ whole genome shotgun (WGS) entry which is preliminary data.</text>
</comment>
<protein>
    <recommendedName>
        <fullName evidence="2">HTH cro/C1-type domain-containing protein</fullName>
    </recommendedName>
</protein>
<evidence type="ECO:0000256" key="1">
    <source>
        <dbReference type="ARBA" id="ARBA00023125"/>
    </source>
</evidence>
<evidence type="ECO:0000313" key="3">
    <source>
        <dbReference type="EMBL" id="GJD95213.1"/>
    </source>
</evidence>
<evidence type="ECO:0000259" key="2">
    <source>
        <dbReference type="PROSITE" id="PS50943"/>
    </source>
</evidence>
<reference evidence="3" key="1">
    <citation type="journal article" date="2021" name="Front. Microbiol.">
        <title>Comprehensive Comparative Genomics and Phenotyping of Methylobacterium Species.</title>
        <authorList>
            <person name="Alessa O."/>
            <person name="Ogura Y."/>
            <person name="Fujitani Y."/>
            <person name="Takami H."/>
            <person name="Hayashi T."/>
            <person name="Sahin N."/>
            <person name="Tani A."/>
        </authorList>
    </citation>
    <scope>NUCLEOTIDE SEQUENCE</scope>
    <source>
        <strain evidence="3">DSM 19015</strain>
    </source>
</reference>
<feature type="domain" description="HTH cro/C1-type" evidence="2">
    <location>
        <begin position="18"/>
        <end position="72"/>
    </location>
</feature>